<dbReference type="AlphaFoldDB" id="A0A6A7C1S7"/>
<feature type="region of interest" description="Disordered" evidence="1">
    <location>
        <begin position="274"/>
        <end position="449"/>
    </location>
</feature>
<dbReference type="InterPro" id="IPR021589">
    <property type="entry name" value="Cut12"/>
</dbReference>
<feature type="compositionally biased region" description="Polar residues" evidence="1">
    <location>
        <begin position="373"/>
        <end position="383"/>
    </location>
</feature>
<feature type="compositionally biased region" description="Polar residues" evidence="1">
    <location>
        <begin position="396"/>
        <end position="420"/>
    </location>
</feature>
<dbReference type="EMBL" id="MU005977">
    <property type="protein sequence ID" value="KAF2860959.1"/>
    <property type="molecule type" value="Genomic_DNA"/>
</dbReference>
<sequence length="485" mass="54458">MLNWLSGGKASEMLQDPDSACLDAPETPAPVFAVRAFKHAIFGTPQTSPARSRRHTGIEEATRHQNSRPKLHALQSKGLGDVPVLGGPNEVFEPMNSPTKGILLTPGAATSKRKTVTFGEHVLGPDEQRAKNGGPDGPPGRFPSPWKSDNDEEKSRGRNKLTEAFEQVREESAKRKKADRRSRHEEPERREPRTEEGRYWKTQYDVYRENSQKDVKKLIAKQKMAKRYAKDKDEEANELAEQLREEKKEVERLEKKMSDLEALVEDMREHLRRLEERREVQPEVGSPGGQQYARRSARQAPEVQAQATSRRRAPRTVAEPVPIPPPHDFRHSPRWRPEPDMPPTPPTHEEKFLTQSIPSETLPASHESDKNEQSPVFPTQSTPPELARPPRKPVPSRNSRTVTSGTDLTPLSALASTLQSNRRDSVQLQNEEKKRSEVAPLKPSAAWNAINAPPAALIGRDGKELSSDRLESARARLAARGRVIS</sequence>
<dbReference type="Pfam" id="PF11500">
    <property type="entry name" value="Cut12"/>
    <property type="match status" value="1"/>
</dbReference>
<feature type="region of interest" description="Disordered" evidence="1">
    <location>
        <begin position="119"/>
        <end position="200"/>
    </location>
</feature>
<organism evidence="3 4">
    <name type="scientific">Piedraia hortae CBS 480.64</name>
    <dbReference type="NCBI Taxonomy" id="1314780"/>
    <lineage>
        <taxon>Eukaryota</taxon>
        <taxon>Fungi</taxon>
        <taxon>Dikarya</taxon>
        <taxon>Ascomycota</taxon>
        <taxon>Pezizomycotina</taxon>
        <taxon>Dothideomycetes</taxon>
        <taxon>Dothideomycetidae</taxon>
        <taxon>Capnodiales</taxon>
        <taxon>Piedraiaceae</taxon>
        <taxon>Piedraia</taxon>
    </lineage>
</organism>
<evidence type="ECO:0000259" key="2">
    <source>
        <dbReference type="Pfam" id="PF11500"/>
    </source>
</evidence>
<name>A0A6A7C1S7_9PEZI</name>
<proteinExistence type="predicted"/>
<evidence type="ECO:0000256" key="1">
    <source>
        <dbReference type="SAM" id="MobiDB-lite"/>
    </source>
</evidence>
<gene>
    <name evidence="3" type="ORF">K470DRAFT_294673</name>
</gene>
<evidence type="ECO:0000313" key="3">
    <source>
        <dbReference type="EMBL" id="KAF2860959.1"/>
    </source>
</evidence>
<dbReference type="OrthoDB" id="5383703at2759"/>
<evidence type="ECO:0000313" key="4">
    <source>
        <dbReference type="Proteomes" id="UP000799421"/>
    </source>
</evidence>
<feature type="domain" description="Spindle pole body-associated protein cut12" evidence="2">
    <location>
        <begin position="155"/>
        <end position="264"/>
    </location>
</feature>
<dbReference type="Proteomes" id="UP000799421">
    <property type="component" value="Unassembled WGS sequence"/>
</dbReference>
<feature type="region of interest" description="Disordered" evidence="1">
    <location>
        <begin position="226"/>
        <end position="247"/>
    </location>
</feature>
<protein>
    <recommendedName>
        <fullName evidence="2">Spindle pole body-associated protein cut12 domain-containing protein</fullName>
    </recommendedName>
</protein>
<keyword evidence="4" id="KW-1185">Reference proteome</keyword>
<feature type="compositionally biased region" description="Basic and acidic residues" evidence="1">
    <location>
        <begin position="327"/>
        <end position="339"/>
    </location>
</feature>
<feature type="compositionally biased region" description="Basic and acidic residues" evidence="1">
    <location>
        <begin position="421"/>
        <end position="437"/>
    </location>
</feature>
<feature type="compositionally biased region" description="Basic and acidic residues" evidence="1">
    <location>
        <begin position="182"/>
        <end position="199"/>
    </location>
</feature>
<accession>A0A6A7C1S7</accession>
<reference evidence="3" key="1">
    <citation type="journal article" date="2020" name="Stud. Mycol.">
        <title>101 Dothideomycetes genomes: a test case for predicting lifestyles and emergence of pathogens.</title>
        <authorList>
            <person name="Haridas S."/>
            <person name="Albert R."/>
            <person name="Binder M."/>
            <person name="Bloem J."/>
            <person name="Labutti K."/>
            <person name="Salamov A."/>
            <person name="Andreopoulos B."/>
            <person name="Baker S."/>
            <person name="Barry K."/>
            <person name="Bills G."/>
            <person name="Bluhm B."/>
            <person name="Cannon C."/>
            <person name="Castanera R."/>
            <person name="Culley D."/>
            <person name="Daum C."/>
            <person name="Ezra D."/>
            <person name="Gonzalez J."/>
            <person name="Henrissat B."/>
            <person name="Kuo A."/>
            <person name="Liang C."/>
            <person name="Lipzen A."/>
            <person name="Lutzoni F."/>
            <person name="Magnuson J."/>
            <person name="Mondo S."/>
            <person name="Nolan M."/>
            <person name="Ohm R."/>
            <person name="Pangilinan J."/>
            <person name="Park H.-J."/>
            <person name="Ramirez L."/>
            <person name="Alfaro M."/>
            <person name="Sun H."/>
            <person name="Tritt A."/>
            <person name="Yoshinaga Y."/>
            <person name="Zwiers L.-H."/>
            <person name="Turgeon B."/>
            <person name="Goodwin S."/>
            <person name="Spatafora J."/>
            <person name="Crous P."/>
            <person name="Grigoriev I."/>
        </authorList>
    </citation>
    <scope>NUCLEOTIDE SEQUENCE</scope>
    <source>
        <strain evidence="3">CBS 480.64</strain>
    </source>
</reference>
<feature type="compositionally biased region" description="Basic and acidic residues" evidence="1">
    <location>
        <begin position="153"/>
        <end position="173"/>
    </location>
</feature>